<dbReference type="Gene3D" id="2.60.40.10">
    <property type="entry name" value="Immunoglobulins"/>
    <property type="match status" value="1"/>
</dbReference>
<proteinExistence type="predicted"/>
<feature type="signal peptide" evidence="1">
    <location>
        <begin position="1"/>
        <end position="19"/>
    </location>
</feature>
<dbReference type="EMBL" id="JASBRG010000001">
    <property type="protein sequence ID" value="MDI3318336.1"/>
    <property type="molecule type" value="Genomic_DNA"/>
</dbReference>
<keyword evidence="1" id="KW-0732">Signal</keyword>
<evidence type="ECO:0000256" key="1">
    <source>
        <dbReference type="SAM" id="SignalP"/>
    </source>
</evidence>
<dbReference type="Proteomes" id="UP001226434">
    <property type="component" value="Unassembled WGS sequence"/>
</dbReference>
<organism evidence="2 3">
    <name type="scientific">Pinibacter soli</name>
    <dbReference type="NCBI Taxonomy" id="3044211"/>
    <lineage>
        <taxon>Bacteria</taxon>
        <taxon>Pseudomonadati</taxon>
        <taxon>Bacteroidota</taxon>
        <taxon>Chitinophagia</taxon>
        <taxon>Chitinophagales</taxon>
        <taxon>Chitinophagaceae</taxon>
        <taxon>Pinibacter</taxon>
    </lineage>
</organism>
<dbReference type="InterPro" id="IPR026444">
    <property type="entry name" value="Secre_tail"/>
</dbReference>
<protein>
    <submittedName>
        <fullName evidence="2">T9SS type A sorting domain-containing protein</fullName>
    </submittedName>
</protein>
<name>A0ABT6R7B9_9BACT</name>
<gene>
    <name evidence="2" type="ORF">QJ048_01060</name>
</gene>
<accession>A0ABT6R7B9</accession>
<dbReference type="RefSeq" id="WP_282332457.1">
    <property type="nucleotide sequence ID" value="NZ_JASBRG010000001.1"/>
</dbReference>
<keyword evidence="3" id="KW-1185">Reference proteome</keyword>
<reference evidence="2 3" key="1">
    <citation type="submission" date="2023-05" db="EMBL/GenBank/DDBJ databases">
        <title>Genome sequence of Pinibacter sp. MAH-24.</title>
        <authorList>
            <person name="Huq M.A."/>
        </authorList>
    </citation>
    <scope>NUCLEOTIDE SEQUENCE [LARGE SCALE GENOMIC DNA]</scope>
    <source>
        <strain evidence="2 3">MAH-24</strain>
    </source>
</reference>
<comment type="caution">
    <text evidence="2">The sequence shown here is derived from an EMBL/GenBank/DDBJ whole genome shotgun (WGS) entry which is preliminary data.</text>
</comment>
<dbReference type="InterPro" id="IPR013783">
    <property type="entry name" value="Ig-like_fold"/>
</dbReference>
<dbReference type="NCBIfam" id="TIGR04183">
    <property type="entry name" value="Por_Secre_tail"/>
    <property type="match status" value="1"/>
</dbReference>
<feature type="chain" id="PRO_5045564996" evidence="1">
    <location>
        <begin position="20"/>
        <end position="854"/>
    </location>
</feature>
<sequence length="854" mass="91935">MKTYVILLFLMLHVVVANAAQLFWVGTSSSDWNDKNNWSTVSGGAGGAGVPGASDDVYFDQALTPYNCVLNNTAVINNITISGGALSLGNAGYLTVQSKFALSAGTFDAGTGKLNISSNQVCSISGGKFKANQGSIYLKANLSVSSISAFDPGTSTVTMDSASNTITLDDPAGGSFRFYNLVINKQPDDQSASFNQNFAIDSFQVDNLLTLTNGKLAGDGFFKIEKDLVEASTFDGSSIPIGCTGANTSNLTLNGPLAAGGPSTFVGIVKNTSATVVNVYRGNEAGIDDTIRIGNGGNFTVLRGTIQFPDNSPVISYFNKLIIQPEGTFKSTSNYFYNKGGHANYGGQFLHNNGTYVFANSNVNSTEVTNHVENFYNVQLNCTSVEPTSKDSLVVNGKLTLVTGVIDGSKGGDATIILKGDLNATTSVAEKYLISLSVVVAGNGDQHFFNAHPDKVDFFNCPVTIDKPSGQIILDAPFNVSGYGTAQALIFKKGIIKSATDDNYLKMDQGSVTGASNASHVDGPFKYKSGWSSVEYPVGNGGFYAPVRITEEEWSNCAHSNDYLTVRYFRKNPSPPYDLTKKNDPVNLKNISNCEYWTIDKAAPGADVNIWLSYDNTRSCGIANPSNLRVARWDGSQWTNGGNSSSSPSPYVKSTTYYNSFGPFTLASTDGGLLPVTFLSFKVTDDNGKAYVQWSTANEVNNDHFEVERSSDGRAFEAISKIYPKDDNASAVKNYSFVDQTVGNVVAYYRIKQVDIDGKALYSSVATYKGVDDKSDWSVSYNSSSKMCTVFFDLPSGQCVDASIYSVSGQLILKRSFVTDGSDRRQYLMNAEPGVYFVRIATQNNVWVKQFIVQ</sequence>
<evidence type="ECO:0000313" key="3">
    <source>
        <dbReference type="Proteomes" id="UP001226434"/>
    </source>
</evidence>
<evidence type="ECO:0000313" key="2">
    <source>
        <dbReference type="EMBL" id="MDI3318336.1"/>
    </source>
</evidence>